<accession>A0A803MDZ2</accession>
<evidence type="ECO:0000313" key="1">
    <source>
        <dbReference type="EnsemblPlants" id="AUR62027685-RA:cds"/>
    </source>
</evidence>
<dbReference type="Gramene" id="AUR62027685-RA">
    <property type="protein sequence ID" value="AUR62027685-RA:cds"/>
    <property type="gene ID" value="AUR62027685"/>
</dbReference>
<keyword evidence="2" id="KW-1185">Reference proteome</keyword>
<evidence type="ECO:0000313" key="2">
    <source>
        <dbReference type="Proteomes" id="UP000596660"/>
    </source>
</evidence>
<protein>
    <submittedName>
        <fullName evidence="1">Uncharacterized protein</fullName>
    </submittedName>
</protein>
<name>A0A803MDZ2_CHEQI</name>
<dbReference type="Proteomes" id="UP000596660">
    <property type="component" value="Unplaced"/>
</dbReference>
<proteinExistence type="predicted"/>
<reference evidence="1" key="2">
    <citation type="submission" date="2021-03" db="UniProtKB">
        <authorList>
            <consortium name="EnsemblPlants"/>
        </authorList>
    </citation>
    <scope>IDENTIFICATION</scope>
</reference>
<sequence length="179" mass="19977">MEPTTSEEVSDLELLILLFCRLRAPESLRSYPISSYRTIPKHIELPDWDMDGIPKIEPESSLQHIVETRVDLVLNSCIITCVGNLAGEWFTDQPLFWFSENLDPPPDRNCLEADMSISIPVPPVTRPPTAAVLLPQMVSGLLETNNVCGSSPLHPTEVVDAAISLNVAFWEAKEQKRVL</sequence>
<organism evidence="1 2">
    <name type="scientific">Chenopodium quinoa</name>
    <name type="common">Quinoa</name>
    <dbReference type="NCBI Taxonomy" id="63459"/>
    <lineage>
        <taxon>Eukaryota</taxon>
        <taxon>Viridiplantae</taxon>
        <taxon>Streptophyta</taxon>
        <taxon>Embryophyta</taxon>
        <taxon>Tracheophyta</taxon>
        <taxon>Spermatophyta</taxon>
        <taxon>Magnoliopsida</taxon>
        <taxon>eudicotyledons</taxon>
        <taxon>Gunneridae</taxon>
        <taxon>Pentapetalae</taxon>
        <taxon>Caryophyllales</taxon>
        <taxon>Chenopodiaceae</taxon>
        <taxon>Chenopodioideae</taxon>
        <taxon>Atripliceae</taxon>
        <taxon>Chenopodium</taxon>
    </lineage>
</organism>
<dbReference type="AlphaFoldDB" id="A0A803MDZ2"/>
<reference evidence="1" key="1">
    <citation type="journal article" date="2017" name="Nature">
        <title>The genome of Chenopodium quinoa.</title>
        <authorList>
            <person name="Jarvis D.E."/>
            <person name="Ho Y.S."/>
            <person name="Lightfoot D.J."/>
            <person name="Schmoeckel S.M."/>
            <person name="Li B."/>
            <person name="Borm T.J.A."/>
            <person name="Ohyanagi H."/>
            <person name="Mineta K."/>
            <person name="Michell C.T."/>
            <person name="Saber N."/>
            <person name="Kharbatia N.M."/>
            <person name="Rupper R.R."/>
            <person name="Sharp A.R."/>
            <person name="Dally N."/>
            <person name="Boughton B.A."/>
            <person name="Woo Y.H."/>
            <person name="Gao G."/>
            <person name="Schijlen E.G.W.M."/>
            <person name="Guo X."/>
            <person name="Momin A.A."/>
            <person name="Negrao S."/>
            <person name="Al-Babili S."/>
            <person name="Gehring C."/>
            <person name="Roessner U."/>
            <person name="Jung C."/>
            <person name="Murphy K."/>
            <person name="Arold S.T."/>
            <person name="Gojobori T."/>
            <person name="van der Linden C.G."/>
            <person name="van Loo E.N."/>
            <person name="Jellen E.N."/>
            <person name="Maughan P.J."/>
            <person name="Tester M."/>
        </authorList>
    </citation>
    <scope>NUCLEOTIDE SEQUENCE [LARGE SCALE GENOMIC DNA]</scope>
    <source>
        <strain evidence="1">cv. PI 614886</strain>
    </source>
</reference>
<dbReference type="EnsemblPlants" id="AUR62027685-RA">
    <property type="protein sequence ID" value="AUR62027685-RA:cds"/>
    <property type="gene ID" value="AUR62027685"/>
</dbReference>